<evidence type="ECO:0000259" key="2">
    <source>
        <dbReference type="Pfam" id="PF04545"/>
    </source>
</evidence>
<dbReference type="Gene3D" id="1.10.150.20">
    <property type="entry name" value="5' to 3' exonuclease, C-terminal subdomain"/>
    <property type="match status" value="2"/>
</dbReference>
<dbReference type="InterPro" id="IPR011260">
    <property type="entry name" value="RNAP_asu_C"/>
</dbReference>
<dbReference type="SUPFAM" id="SSF88659">
    <property type="entry name" value="Sigma3 and sigma4 domains of RNA polymerase sigma factors"/>
    <property type="match status" value="1"/>
</dbReference>
<dbReference type="GO" id="GO:0006352">
    <property type="term" value="P:DNA-templated transcription initiation"/>
    <property type="evidence" value="ECO:0007669"/>
    <property type="project" value="InterPro"/>
</dbReference>
<organism evidence="3 4">
    <name type="scientific">Stomatobaculum longum</name>
    <dbReference type="NCBI Taxonomy" id="796942"/>
    <lineage>
        <taxon>Bacteria</taxon>
        <taxon>Bacillati</taxon>
        <taxon>Bacillota</taxon>
        <taxon>Clostridia</taxon>
        <taxon>Lachnospirales</taxon>
        <taxon>Lachnospiraceae</taxon>
        <taxon>Stomatobaculum</taxon>
    </lineage>
</organism>
<dbReference type="InterPro" id="IPR007630">
    <property type="entry name" value="RNA_pol_sigma70_r4"/>
</dbReference>
<dbReference type="GeneID" id="86941133"/>
<dbReference type="Gene3D" id="1.10.10.10">
    <property type="entry name" value="Winged helix-like DNA-binding domain superfamily/Winged helix DNA-binding domain"/>
    <property type="match status" value="1"/>
</dbReference>
<comment type="caution">
    <text evidence="3">The sequence shown here is derived from an EMBL/GenBank/DDBJ whole genome shotgun (WGS) entry which is preliminary data.</text>
</comment>
<gene>
    <name evidence="3" type="ORF">HMPREF9623_01388</name>
</gene>
<evidence type="ECO:0000259" key="1">
    <source>
        <dbReference type="Pfam" id="PF03118"/>
    </source>
</evidence>
<dbReference type="SUPFAM" id="SSF47789">
    <property type="entry name" value="C-terminal domain of RNA polymerase alpha subunit"/>
    <property type="match status" value="2"/>
</dbReference>
<dbReference type="GO" id="GO:0003899">
    <property type="term" value="F:DNA-directed RNA polymerase activity"/>
    <property type="evidence" value="ECO:0007669"/>
    <property type="project" value="InterPro"/>
</dbReference>
<feature type="domain" description="RNA polymerase alpha subunit C-terminal" evidence="1">
    <location>
        <begin position="3"/>
        <end position="57"/>
    </location>
</feature>
<dbReference type="Pfam" id="PF03118">
    <property type="entry name" value="RNA_pol_A_CTD"/>
    <property type="match status" value="2"/>
</dbReference>
<evidence type="ECO:0000313" key="3">
    <source>
        <dbReference type="EMBL" id="EHO16689.1"/>
    </source>
</evidence>
<feature type="domain" description="RNA polymerase alpha subunit C-terminal" evidence="1">
    <location>
        <begin position="94"/>
        <end position="153"/>
    </location>
</feature>
<dbReference type="RefSeq" id="WP_009533220.1">
    <property type="nucleotide sequence ID" value="NZ_JH590863.1"/>
</dbReference>
<dbReference type="EMBL" id="AGEL01000007">
    <property type="protein sequence ID" value="EHO16689.1"/>
    <property type="molecule type" value="Genomic_DNA"/>
</dbReference>
<reference evidence="3 4" key="1">
    <citation type="submission" date="2011-10" db="EMBL/GenBank/DDBJ databases">
        <title>The Genome Sequence of Lachnospiraceae bacterium ACC2.</title>
        <authorList>
            <consortium name="The Broad Institute Genome Sequencing Platform"/>
            <person name="Earl A."/>
            <person name="Ward D."/>
            <person name="Feldgarden M."/>
            <person name="Gevers D."/>
            <person name="Sizova M."/>
            <person name="Hazen A."/>
            <person name="Epstein S."/>
            <person name="Young S.K."/>
            <person name="Zeng Q."/>
            <person name="Gargeya S."/>
            <person name="Fitzgerald M."/>
            <person name="Haas B."/>
            <person name="Abouelleil A."/>
            <person name="Alvarado L."/>
            <person name="Arachchi H.M."/>
            <person name="Berlin A."/>
            <person name="Brown A."/>
            <person name="Chapman S.B."/>
            <person name="Chen Z."/>
            <person name="Dunbar C."/>
            <person name="Freedman E."/>
            <person name="Gearin G."/>
            <person name="Goldberg J."/>
            <person name="Griggs A."/>
            <person name="Gujja S."/>
            <person name="Heiman D."/>
            <person name="Howarth C."/>
            <person name="Larson L."/>
            <person name="Lui A."/>
            <person name="MacDonald P.J.P."/>
            <person name="Montmayeur A."/>
            <person name="Murphy C."/>
            <person name="Neiman D."/>
            <person name="Pearson M."/>
            <person name="Priest M."/>
            <person name="Roberts A."/>
            <person name="Saif S."/>
            <person name="Shea T."/>
            <person name="Shenoy N."/>
            <person name="Sisk P."/>
            <person name="Stolte C."/>
            <person name="Sykes S."/>
            <person name="Wortman J."/>
            <person name="Nusbaum C."/>
            <person name="Birren B."/>
        </authorList>
    </citation>
    <scope>NUCLEOTIDE SEQUENCE [LARGE SCALE GENOMIC DNA]</scope>
    <source>
        <strain evidence="3 4">ACC2</strain>
    </source>
</reference>
<evidence type="ECO:0000313" key="4">
    <source>
        <dbReference type="Proteomes" id="UP000018466"/>
    </source>
</evidence>
<sequence>MAEISIERLHLSVRASNVLHRMGIHSVEKLQVTPMEKIAAQRNIGVKTLGEIQAALRDLDTLLKQPVTSKRRSVRLEEDLQGEEEERVITLTEKQREELSKHSIEELNLSVRSYRVLCREGCRTLDRVVLAVPVFSTLRGLGKKSVDEIKEAVARWLRDHFEEAGDLSEATVEEGLKSRLQELSTELHPVTALRWEQLYHYLEAEQLLQQAQQFEKQELLRTVLLLPQLKRPLRSFWEGLSRHGVIAEAILSERLRILELPFDSTMLLETSIESGVLIKNRGMILLYRDNFEEAYRKIRKQDERAAQILRLRVEGQTLQDIGDRFQVSRERIRQITARMMQKFPLLFEDYFSEPYQHFYLPKSRFLQAFPEVSAEGYEFLSLRYPHGKAELDTESLSTYTGLWRRRLREFLVEENAKNARENISKAEVVKRVLIANRNTPLSIEELEEKYYRYIEARGYQKERLQFNIRTLENYLRNAPNIVYNRENLIRWCPVRASRLFEVIDFRRYQNMAISADLIFRDYPDLMEELSILDSHELFYVIKSAVAAQTSLAFRIWCRRVPMLVIGEASEDEQALKLLRELSPVSFQAYYAAYEERYGVRRESSQRNPLIYNTVNQYYTDGMYVIDVPGIDPRDVQPLRAALAKKQIWFIDELETLFLRVCSHTSEEAINAVAFRAIGYTLNTTYAYDAAYGTALHFFEQLVFTADKINLELLDRRILDLAMFATVLEKKKQNLDYIETAPRVLLSRRKVEEVYGLKVEDIRAIQTLMSAYYELPYFNGRSLWNKVKKFPLIRRLRGNDWMLTCIMRQQVGISSFSVAGGLILSRNSASLSLSRMCEWLAAVRGRMSLQVLEKELNGLFGTRVPAYKLAEKLRNSGNWNQVLTDTEEPYGSDEA</sequence>
<dbReference type="InterPro" id="IPR013324">
    <property type="entry name" value="RNA_pol_sigma_r3/r4-like"/>
</dbReference>
<dbReference type="InterPro" id="IPR036388">
    <property type="entry name" value="WH-like_DNA-bd_sf"/>
</dbReference>
<accession>A0AA36Y4Y9</accession>
<dbReference type="Proteomes" id="UP000018466">
    <property type="component" value="Unassembled WGS sequence"/>
</dbReference>
<dbReference type="GO" id="GO:0003677">
    <property type="term" value="F:DNA binding"/>
    <property type="evidence" value="ECO:0007669"/>
    <property type="project" value="InterPro"/>
</dbReference>
<proteinExistence type="predicted"/>
<protein>
    <recommendedName>
        <fullName evidence="5">RNA polymerase sigma-70 domain-containing protein</fullName>
    </recommendedName>
</protein>
<evidence type="ECO:0008006" key="5">
    <source>
        <dbReference type="Google" id="ProtNLM"/>
    </source>
</evidence>
<dbReference type="Pfam" id="PF04545">
    <property type="entry name" value="Sigma70_r4"/>
    <property type="match status" value="1"/>
</dbReference>
<name>A0AA36Y4Y9_9FIRM</name>
<dbReference type="GO" id="GO:0003700">
    <property type="term" value="F:DNA-binding transcription factor activity"/>
    <property type="evidence" value="ECO:0007669"/>
    <property type="project" value="InterPro"/>
</dbReference>
<keyword evidence="4" id="KW-1185">Reference proteome</keyword>
<dbReference type="AlphaFoldDB" id="A0AA36Y4Y9"/>
<feature type="domain" description="RNA polymerase sigma-70 region 4" evidence="2">
    <location>
        <begin position="302"/>
        <end position="342"/>
    </location>
</feature>